<dbReference type="Proteomes" id="UP000828941">
    <property type="component" value="Chromosome 3"/>
</dbReference>
<organism evidence="1 2">
    <name type="scientific">Bauhinia variegata</name>
    <name type="common">Purple orchid tree</name>
    <name type="synonym">Phanera variegata</name>
    <dbReference type="NCBI Taxonomy" id="167791"/>
    <lineage>
        <taxon>Eukaryota</taxon>
        <taxon>Viridiplantae</taxon>
        <taxon>Streptophyta</taxon>
        <taxon>Embryophyta</taxon>
        <taxon>Tracheophyta</taxon>
        <taxon>Spermatophyta</taxon>
        <taxon>Magnoliopsida</taxon>
        <taxon>eudicotyledons</taxon>
        <taxon>Gunneridae</taxon>
        <taxon>Pentapetalae</taxon>
        <taxon>rosids</taxon>
        <taxon>fabids</taxon>
        <taxon>Fabales</taxon>
        <taxon>Fabaceae</taxon>
        <taxon>Cercidoideae</taxon>
        <taxon>Cercideae</taxon>
        <taxon>Bauhiniinae</taxon>
        <taxon>Bauhinia</taxon>
    </lineage>
</organism>
<reference evidence="1 2" key="1">
    <citation type="journal article" date="2022" name="DNA Res.">
        <title>Chromosomal-level genome assembly of the orchid tree Bauhinia variegata (Leguminosae; Cercidoideae) supports the allotetraploid origin hypothesis of Bauhinia.</title>
        <authorList>
            <person name="Zhong Y."/>
            <person name="Chen Y."/>
            <person name="Zheng D."/>
            <person name="Pang J."/>
            <person name="Liu Y."/>
            <person name="Luo S."/>
            <person name="Meng S."/>
            <person name="Qian L."/>
            <person name="Wei D."/>
            <person name="Dai S."/>
            <person name="Zhou R."/>
        </authorList>
    </citation>
    <scope>NUCLEOTIDE SEQUENCE [LARGE SCALE GENOMIC DNA]</scope>
    <source>
        <strain evidence="1">BV-YZ2020</strain>
    </source>
</reference>
<proteinExistence type="predicted"/>
<accession>A0ACB9PUN2</accession>
<keyword evidence="2" id="KW-1185">Reference proteome</keyword>
<evidence type="ECO:0000313" key="1">
    <source>
        <dbReference type="EMBL" id="KAI4352423.1"/>
    </source>
</evidence>
<comment type="caution">
    <text evidence="1">The sequence shown here is derived from an EMBL/GenBank/DDBJ whole genome shotgun (WGS) entry which is preliminary data.</text>
</comment>
<dbReference type="EMBL" id="CM039428">
    <property type="protein sequence ID" value="KAI4352423.1"/>
    <property type="molecule type" value="Genomic_DNA"/>
</dbReference>
<name>A0ACB9PUN2_BAUVA</name>
<gene>
    <name evidence="1" type="ORF">L6164_006677</name>
</gene>
<sequence>MLDLFATSYEEESNNKEKRNDAGNYTSNDADCGCVASFLLVLSGLPRDGWSWWKRVRVGTGKVITLGVAGSEYLKSI</sequence>
<protein>
    <submittedName>
        <fullName evidence="1">Uncharacterized protein</fullName>
    </submittedName>
</protein>
<evidence type="ECO:0000313" key="2">
    <source>
        <dbReference type="Proteomes" id="UP000828941"/>
    </source>
</evidence>